<feature type="domain" description="RNA polymerase sigma-70 region 2" evidence="7">
    <location>
        <begin position="69"/>
        <end position="132"/>
    </location>
</feature>
<evidence type="ECO:0000256" key="4">
    <source>
        <dbReference type="ARBA" id="ARBA00023125"/>
    </source>
</evidence>
<dbReference type="Pfam" id="PF08281">
    <property type="entry name" value="Sigma70_r4_2"/>
    <property type="match status" value="1"/>
</dbReference>
<evidence type="ECO:0000256" key="1">
    <source>
        <dbReference type="ARBA" id="ARBA00010641"/>
    </source>
</evidence>
<dbReference type="InterPro" id="IPR036388">
    <property type="entry name" value="WH-like_DNA-bd_sf"/>
</dbReference>
<dbReference type="AlphaFoldDB" id="A0A516X5L2"/>
<evidence type="ECO:0000313" key="10">
    <source>
        <dbReference type="Proteomes" id="UP000317344"/>
    </source>
</evidence>
<proteinExistence type="inferred from homology"/>
<dbReference type="SUPFAM" id="SSF88659">
    <property type="entry name" value="Sigma3 and sigma4 domains of RNA polymerase sigma factors"/>
    <property type="match status" value="1"/>
</dbReference>
<dbReference type="OrthoDB" id="9784272at2"/>
<feature type="domain" description="RNA polymerase sigma factor 70 region 4 type 2" evidence="8">
    <location>
        <begin position="164"/>
        <end position="216"/>
    </location>
</feature>
<dbReference type="GO" id="GO:0006352">
    <property type="term" value="P:DNA-templated transcription initiation"/>
    <property type="evidence" value="ECO:0007669"/>
    <property type="project" value="InterPro"/>
</dbReference>
<dbReference type="GO" id="GO:0016987">
    <property type="term" value="F:sigma factor activity"/>
    <property type="evidence" value="ECO:0007669"/>
    <property type="project" value="UniProtKB-KW"/>
</dbReference>
<accession>A0A516X5L2</accession>
<organism evidence="9 10">
    <name type="scientific">Tomitella fengzijianii</name>
    <dbReference type="NCBI Taxonomy" id="2597660"/>
    <lineage>
        <taxon>Bacteria</taxon>
        <taxon>Bacillati</taxon>
        <taxon>Actinomycetota</taxon>
        <taxon>Actinomycetes</taxon>
        <taxon>Mycobacteriales</taxon>
        <taxon>Tomitella</taxon>
    </lineage>
</organism>
<name>A0A516X5L2_9ACTN</name>
<evidence type="ECO:0000259" key="7">
    <source>
        <dbReference type="Pfam" id="PF04542"/>
    </source>
</evidence>
<reference evidence="9 10" key="1">
    <citation type="submission" date="2019-07" db="EMBL/GenBank/DDBJ databases">
        <title>Tomitella cavernea sp. nov., an actinomycete isolated from soil.</title>
        <authorList>
            <person name="Cheng J."/>
        </authorList>
    </citation>
    <scope>NUCLEOTIDE SEQUENCE [LARGE SCALE GENOMIC DNA]</scope>
    <source>
        <strain evidence="9 10">HY188</strain>
    </source>
</reference>
<dbReference type="InterPro" id="IPR013324">
    <property type="entry name" value="RNA_pol_sigma_r3/r4-like"/>
</dbReference>
<evidence type="ECO:0000256" key="5">
    <source>
        <dbReference type="ARBA" id="ARBA00023163"/>
    </source>
</evidence>
<evidence type="ECO:0000256" key="3">
    <source>
        <dbReference type="ARBA" id="ARBA00023082"/>
    </source>
</evidence>
<evidence type="ECO:0000256" key="2">
    <source>
        <dbReference type="ARBA" id="ARBA00023015"/>
    </source>
</evidence>
<dbReference type="NCBIfam" id="NF007228">
    <property type="entry name" value="PRK09646.1"/>
    <property type="match status" value="1"/>
</dbReference>
<evidence type="ECO:0000256" key="6">
    <source>
        <dbReference type="SAM" id="MobiDB-lite"/>
    </source>
</evidence>
<gene>
    <name evidence="9" type="ORF">FO059_14580</name>
</gene>
<dbReference type="InterPro" id="IPR007627">
    <property type="entry name" value="RNA_pol_sigma70_r2"/>
</dbReference>
<keyword evidence="2" id="KW-0805">Transcription regulation</keyword>
<dbReference type="SUPFAM" id="SSF88946">
    <property type="entry name" value="Sigma2 domain of RNA polymerase sigma factors"/>
    <property type="match status" value="1"/>
</dbReference>
<keyword evidence="10" id="KW-1185">Reference proteome</keyword>
<feature type="compositionally biased region" description="Basic and acidic residues" evidence="6">
    <location>
        <begin position="10"/>
        <end position="20"/>
    </location>
</feature>
<dbReference type="InterPro" id="IPR013325">
    <property type="entry name" value="RNA_pol_sigma_r2"/>
</dbReference>
<dbReference type="InterPro" id="IPR013249">
    <property type="entry name" value="RNA_pol_sigma70_r4_t2"/>
</dbReference>
<dbReference type="Pfam" id="PF04542">
    <property type="entry name" value="Sigma70_r2"/>
    <property type="match status" value="1"/>
</dbReference>
<dbReference type="CDD" id="cd06171">
    <property type="entry name" value="Sigma70_r4"/>
    <property type="match status" value="1"/>
</dbReference>
<dbReference type="NCBIfam" id="TIGR02937">
    <property type="entry name" value="sigma70-ECF"/>
    <property type="match status" value="1"/>
</dbReference>
<dbReference type="Gene3D" id="1.10.1740.10">
    <property type="match status" value="1"/>
</dbReference>
<evidence type="ECO:0000313" key="9">
    <source>
        <dbReference type="EMBL" id="QDQ98313.1"/>
    </source>
</evidence>
<keyword evidence="4" id="KW-0238">DNA-binding</keyword>
<dbReference type="PANTHER" id="PTHR43133">
    <property type="entry name" value="RNA POLYMERASE ECF-TYPE SIGMA FACTO"/>
    <property type="match status" value="1"/>
</dbReference>
<dbReference type="KEGG" id="toy:FO059_14580"/>
<reference evidence="9 10" key="2">
    <citation type="submission" date="2019-07" db="EMBL/GenBank/DDBJ databases">
        <authorList>
            <person name="Huang Y."/>
        </authorList>
    </citation>
    <scope>NUCLEOTIDE SEQUENCE [LARGE SCALE GENOMIC DNA]</scope>
    <source>
        <strain evidence="9 10">HY188</strain>
    </source>
</reference>
<dbReference type="EMBL" id="CP041765">
    <property type="protein sequence ID" value="QDQ98313.1"/>
    <property type="molecule type" value="Genomic_DNA"/>
</dbReference>
<comment type="similarity">
    <text evidence="1">Belongs to the sigma-70 factor family. ECF subfamily.</text>
</comment>
<dbReference type="Proteomes" id="UP000317344">
    <property type="component" value="Chromosome"/>
</dbReference>
<protein>
    <submittedName>
        <fullName evidence="9">Sigma-70 family RNA polymerase sigma factor</fullName>
    </submittedName>
</protein>
<dbReference type="Gene3D" id="1.10.10.10">
    <property type="entry name" value="Winged helix-like DNA-binding domain superfamily/Winged helix DNA-binding domain"/>
    <property type="match status" value="1"/>
</dbReference>
<keyword evidence="5" id="KW-0804">Transcription</keyword>
<feature type="region of interest" description="Disordered" evidence="6">
    <location>
        <begin position="1"/>
        <end position="25"/>
    </location>
</feature>
<dbReference type="InterPro" id="IPR039425">
    <property type="entry name" value="RNA_pol_sigma-70-like"/>
</dbReference>
<dbReference type="InterPro" id="IPR014284">
    <property type="entry name" value="RNA_pol_sigma-70_dom"/>
</dbReference>
<keyword evidence="3" id="KW-0731">Sigma factor</keyword>
<evidence type="ECO:0000259" key="8">
    <source>
        <dbReference type="Pfam" id="PF08281"/>
    </source>
</evidence>
<dbReference type="GO" id="GO:0003677">
    <property type="term" value="F:DNA binding"/>
    <property type="evidence" value="ECO:0007669"/>
    <property type="project" value="UniProtKB-KW"/>
</dbReference>
<sequence length="233" mass="25551">MTTRILTARETPRRSSDGRVTRSGSIPACVESDGVSAWQRAGDTSDPAALLGRLSGGDREAFADFYRVTSARVYGMALRVLRDPGYAEETVQEVYLQVWRTASSFDPARGSAMSWLITLAHRRAIDRVRSEQASSDRDNVYGAADTAAGYDDVAEAVVRNDEQRAVSDCLETLTAVQRSSVDLAYYGGLTYRQVAERLQVALPTIKSRMRDGLARLRDCLGGQSRDHGGRAHD</sequence>
<dbReference type="PANTHER" id="PTHR43133:SF66">
    <property type="entry name" value="ECF RNA POLYMERASE SIGMA FACTOR SIGK"/>
    <property type="match status" value="1"/>
</dbReference>